<reference evidence="3 4" key="1">
    <citation type="submission" date="2018-06" db="EMBL/GenBank/DDBJ databases">
        <authorList>
            <consortium name="Pathogen Informatics"/>
            <person name="Doyle S."/>
        </authorList>
    </citation>
    <scope>NUCLEOTIDE SEQUENCE [LARGE SCALE GENOMIC DNA]</scope>
    <source>
        <strain evidence="3 4">NCTC10060</strain>
    </source>
</reference>
<evidence type="ECO:0000256" key="1">
    <source>
        <dbReference type="SAM" id="MobiDB-lite"/>
    </source>
</evidence>
<dbReference type="InterPro" id="IPR008900">
    <property type="entry name" value="Zot_N"/>
</dbReference>
<dbReference type="Gene3D" id="3.40.50.300">
    <property type="entry name" value="P-loop containing nucleotide triphosphate hydrolases"/>
    <property type="match status" value="1"/>
</dbReference>
<protein>
    <submittedName>
        <fullName evidence="3">Zonula occludens toxin</fullName>
    </submittedName>
</protein>
<sequence>MAVYFTQGELGAGKGIFAAFIASRYYNNPDKNIRVATNYPLDTYLLGKDSDKEITVIPCSVRVEDLEFLGDGSPPSYKDNFGCLIIDECSEFLNSRDFKRHDRLKMLDWFRHARKHHWDVYFIVQHPDSLDNQLRDATLENLVILRDLSKIRIPFYTSFKEMFGSKEPRRNKRRNTLIPHIVQVFIYYKKKSAGDKPIDKYSIMAKDYYNLYDTDFKFVDGIEHLNNKDIDMRVPYTLLPGKYLSSPLSDWTNWHEGRDTVADSKSSEVSVMTDTKPDSKNNDKSSDNKPVKKPRFRLFRSVLFCVFGYISWQFLSHYVFNSDKDDLKTGQVINQQGQPVQVNDVPQPPPEPVISPRWRLTGYLKRSDNEGYFILRDTVGNIRYFRSDSSYDGQFTQIVVDNEIVTFYSGSATAVPSSPAMPDLPGVVSGAMSGVVQGSASSLLR</sequence>
<dbReference type="EMBL" id="UGXH01000003">
    <property type="protein sequence ID" value="SUG55677.1"/>
    <property type="molecule type" value="Genomic_DNA"/>
</dbReference>
<name>A0A379TYL5_SALDZ</name>
<evidence type="ECO:0000259" key="2">
    <source>
        <dbReference type="Pfam" id="PF05707"/>
    </source>
</evidence>
<dbReference type="Pfam" id="PF05707">
    <property type="entry name" value="Zot"/>
    <property type="match status" value="1"/>
</dbReference>
<proteinExistence type="predicted"/>
<feature type="compositionally biased region" description="Basic and acidic residues" evidence="1">
    <location>
        <begin position="275"/>
        <end position="290"/>
    </location>
</feature>
<organism evidence="3 4">
    <name type="scientific">Salmonella diarizonae</name>
    <dbReference type="NCBI Taxonomy" id="59204"/>
    <lineage>
        <taxon>Bacteria</taxon>
        <taxon>Pseudomonadati</taxon>
        <taxon>Pseudomonadota</taxon>
        <taxon>Gammaproteobacteria</taxon>
        <taxon>Enterobacterales</taxon>
        <taxon>Enterobacteriaceae</taxon>
        <taxon>Salmonella</taxon>
    </lineage>
</organism>
<dbReference type="Proteomes" id="UP000254633">
    <property type="component" value="Unassembled WGS sequence"/>
</dbReference>
<feature type="domain" description="Zona occludens toxin N-terminal" evidence="2">
    <location>
        <begin position="2"/>
        <end position="163"/>
    </location>
</feature>
<gene>
    <name evidence="3" type="ORF">NCTC10060_02823</name>
</gene>
<dbReference type="InterPro" id="IPR027417">
    <property type="entry name" value="P-loop_NTPase"/>
</dbReference>
<feature type="region of interest" description="Disordered" evidence="1">
    <location>
        <begin position="262"/>
        <end position="290"/>
    </location>
</feature>
<dbReference type="AlphaFoldDB" id="A0A379TYL5"/>
<dbReference type="RefSeq" id="WP_136058274.1">
    <property type="nucleotide sequence ID" value="NZ_DACWWF010000002.1"/>
</dbReference>
<evidence type="ECO:0000313" key="3">
    <source>
        <dbReference type="EMBL" id="SUG55677.1"/>
    </source>
</evidence>
<accession>A0A379TYL5</accession>
<evidence type="ECO:0000313" key="4">
    <source>
        <dbReference type="Proteomes" id="UP000254633"/>
    </source>
</evidence>